<keyword evidence="5" id="KW-0697">Rotamase</keyword>
<evidence type="ECO:0000256" key="6">
    <source>
        <dbReference type="ARBA" id="ARBA00023235"/>
    </source>
</evidence>
<name>A0A1H5V2R3_NITMU</name>
<dbReference type="SUPFAM" id="SSF109998">
    <property type="entry name" value="Triger factor/SurA peptide-binding domain-like"/>
    <property type="match status" value="1"/>
</dbReference>
<gene>
    <name evidence="9" type="ORF">SAMN05216403_11045</name>
</gene>
<dbReference type="EMBL" id="FNVK01000010">
    <property type="protein sequence ID" value="SEF81466.1"/>
    <property type="molecule type" value="Genomic_DNA"/>
</dbReference>
<evidence type="ECO:0000259" key="8">
    <source>
        <dbReference type="Pfam" id="PF13145"/>
    </source>
</evidence>
<keyword evidence="6 9" id="KW-0413">Isomerase</keyword>
<dbReference type="NCBIfam" id="TIGR02925">
    <property type="entry name" value="cis_trans_EpsD"/>
    <property type="match status" value="1"/>
</dbReference>
<dbReference type="Pfam" id="PF13624">
    <property type="entry name" value="SurA_N_3"/>
    <property type="match status" value="1"/>
</dbReference>
<evidence type="ECO:0000256" key="4">
    <source>
        <dbReference type="ARBA" id="ARBA00022729"/>
    </source>
</evidence>
<protein>
    <recommendedName>
        <fullName evidence="3">peptidylprolyl isomerase</fullName>
        <ecNumber evidence="3">5.2.1.8</ecNumber>
    </recommendedName>
</protein>
<evidence type="ECO:0000256" key="2">
    <source>
        <dbReference type="ARBA" id="ARBA00007656"/>
    </source>
</evidence>
<comment type="catalytic activity">
    <reaction evidence="1">
        <text>[protein]-peptidylproline (omega=180) = [protein]-peptidylproline (omega=0)</text>
        <dbReference type="Rhea" id="RHEA:16237"/>
        <dbReference type="Rhea" id="RHEA-COMP:10747"/>
        <dbReference type="Rhea" id="RHEA-COMP:10748"/>
        <dbReference type="ChEBI" id="CHEBI:83833"/>
        <dbReference type="ChEBI" id="CHEBI:83834"/>
        <dbReference type="EC" id="5.2.1.8"/>
    </reaction>
</comment>
<dbReference type="InterPro" id="IPR050245">
    <property type="entry name" value="PrsA_foldase"/>
</dbReference>
<dbReference type="InterPro" id="IPR014274">
    <property type="entry name" value="PPIase_EpsD"/>
</dbReference>
<feature type="compositionally biased region" description="Low complexity" evidence="7">
    <location>
        <begin position="367"/>
        <end position="379"/>
    </location>
</feature>
<evidence type="ECO:0000313" key="10">
    <source>
        <dbReference type="Proteomes" id="UP000236751"/>
    </source>
</evidence>
<dbReference type="PANTHER" id="PTHR47245">
    <property type="entry name" value="PEPTIDYLPROLYL ISOMERASE"/>
    <property type="match status" value="1"/>
</dbReference>
<evidence type="ECO:0000256" key="5">
    <source>
        <dbReference type="ARBA" id="ARBA00023110"/>
    </source>
</evidence>
<dbReference type="Gene3D" id="1.10.8.1040">
    <property type="match status" value="1"/>
</dbReference>
<proteinExistence type="inferred from homology"/>
<evidence type="ECO:0000256" key="7">
    <source>
        <dbReference type="SAM" id="MobiDB-lite"/>
    </source>
</evidence>
<dbReference type="Proteomes" id="UP000236751">
    <property type="component" value="Unassembled WGS sequence"/>
</dbReference>
<dbReference type="InterPro" id="IPR027304">
    <property type="entry name" value="Trigger_fact/SurA_dom_sf"/>
</dbReference>
<dbReference type="Pfam" id="PF13145">
    <property type="entry name" value="Rotamase_2"/>
    <property type="match status" value="1"/>
</dbReference>
<keyword evidence="4" id="KW-0732">Signal</keyword>
<feature type="region of interest" description="Disordered" evidence="7">
    <location>
        <begin position="356"/>
        <end position="396"/>
    </location>
</feature>
<dbReference type="PANTHER" id="PTHR47245:SF1">
    <property type="entry name" value="FOLDASE PROTEIN PRSA"/>
    <property type="match status" value="1"/>
</dbReference>
<evidence type="ECO:0000313" key="9">
    <source>
        <dbReference type="EMBL" id="SEF81466.1"/>
    </source>
</evidence>
<evidence type="ECO:0000256" key="1">
    <source>
        <dbReference type="ARBA" id="ARBA00000971"/>
    </source>
</evidence>
<dbReference type="InterPro" id="IPR000297">
    <property type="entry name" value="PPIase_PpiC"/>
</dbReference>
<reference evidence="9 10" key="1">
    <citation type="submission" date="2016-10" db="EMBL/GenBank/DDBJ databases">
        <authorList>
            <person name="de Groot N.N."/>
        </authorList>
    </citation>
    <scope>NUCLEOTIDE SEQUENCE [LARGE SCALE GENOMIC DNA]</scope>
    <source>
        <strain evidence="9 10">Nl13</strain>
    </source>
</reference>
<dbReference type="EC" id="5.2.1.8" evidence="3"/>
<dbReference type="GO" id="GO:0003755">
    <property type="term" value="F:peptidyl-prolyl cis-trans isomerase activity"/>
    <property type="evidence" value="ECO:0007669"/>
    <property type="project" value="UniProtKB-KW"/>
</dbReference>
<feature type="domain" description="PpiC" evidence="8">
    <location>
        <begin position="200"/>
        <end position="316"/>
    </location>
</feature>
<comment type="similarity">
    <text evidence="2">Belongs to the PpiC/parvulin rotamase family.</text>
</comment>
<sequence>MGKGDLQWESGSTNGLLQPNTTSATVVVSYLNYTPVLTRICTGRKSELLEKKDCFKLLSYSLTEKPMAQQIDHMKMNRQKFITPLLLPLLVLGLAACDKKESSQPASQVAAKVNSGEISVHQLNYVLARATRNSANSPENASRIRREVLDRLVDQELAVEQAINKKLDRSPEVLMALDNARREILARAYLEQITAATPKPTVEEAKTYYSEHPQLFAERRIYNIQEIVLPSSAGVADELREMLDSGKPMEDIAKWLKGKDIKFAAGSATRSAEQIPLEILPKIHPLKPGQGLLIQGPQSITLMRIAAAQTAPITEAAALPRIQQFLGNQRAAEAARGEIKALKAKANITYMGEFAVPDKNASGGENSVSSVASARDSSSPQADNPGLEKGAAGLLR</sequence>
<evidence type="ECO:0000256" key="3">
    <source>
        <dbReference type="ARBA" id="ARBA00013194"/>
    </source>
</evidence>
<organism evidence="9 10">
    <name type="scientific">Nitrosospira multiformis (strain ATCC 25196 / NCIMB 11849 / C 71)</name>
    <dbReference type="NCBI Taxonomy" id="323848"/>
    <lineage>
        <taxon>Bacteria</taxon>
        <taxon>Pseudomonadati</taxon>
        <taxon>Pseudomonadota</taxon>
        <taxon>Betaproteobacteria</taxon>
        <taxon>Nitrosomonadales</taxon>
        <taxon>Nitrosomonadaceae</taxon>
        <taxon>Nitrosospira</taxon>
    </lineage>
</organism>
<accession>A0A1H5V2R3</accession>
<dbReference type="AlphaFoldDB" id="A0A1H5V2R3"/>